<dbReference type="GO" id="GO:0007189">
    <property type="term" value="P:adenylate cyclase-activating G protein-coupled receptor signaling pathway"/>
    <property type="evidence" value="ECO:0007669"/>
    <property type="project" value="TreeGrafter"/>
</dbReference>
<dbReference type="WBParaSite" id="HNAJ_0000013601-mRNA-1">
    <property type="protein sequence ID" value="HNAJ_0000013601-mRNA-1"/>
    <property type="gene ID" value="HNAJ_0000013601"/>
</dbReference>
<dbReference type="GO" id="GO:0005524">
    <property type="term" value="F:ATP binding"/>
    <property type="evidence" value="ECO:0007669"/>
    <property type="project" value="UniProtKB-KW"/>
</dbReference>
<evidence type="ECO:0000256" key="3">
    <source>
        <dbReference type="ARBA" id="ARBA00012201"/>
    </source>
</evidence>
<evidence type="ECO:0000256" key="1">
    <source>
        <dbReference type="ARBA" id="ARBA00001593"/>
    </source>
</evidence>
<keyword evidence="8" id="KW-0460">Magnesium</keyword>
<feature type="transmembrane region" description="Helical" evidence="12">
    <location>
        <begin position="58"/>
        <end position="74"/>
    </location>
</feature>
<comment type="catalytic activity">
    <reaction evidence="1">
        <text>ATP = 3',5'-cyclic AMP + diphosphate</text>
        <dbReference type="Rhea" id="RHEA:15389"/>
        <dbReference type="ChEBI" id="CHEBI:30616"/>
        <dbReference type="ChEBI" id="CHEBI:33019"/>
        <dbReference type="ChEBI" id="CHEBI:58165"/>
        <dbReference type="EC" id="4.6.1.1"/>
    </reaction>
</comment>
<dbReference type="STRING" id="102285.A0A0R3T029"/>
<dbReference type="GO" id="GO:0009190">
    <property type="term" value="P:cyclic nucleotide biosynthetic process"/>
    <property type="evidence" value="ECO:0007669"/>
    <property type="project" value="InterPro"/>
</dbReference>
<gene>
    <name evidence="14" type="ORF">HNAJ_LOCUS137</name>
</gene>
<evidence type="ECO:0000313" key="14">
    <source>
        <dbReference type="EMBL" id="VDN95996.1"/>
    </source>
</evidence>
<evidence type="ECO:0000256" key="10">
    <source>
        <dbReference type="ARBA" id="ARBA00023136"/>
    </source>
</evidence>
<dbReference type="Proteomes" id="UP000278807">
    <property type="component" value="Unassembled WGS sequence"/>
</dbReference>
<dbReference type="GO" id="GO:0005886">
    <property type="term" value="C:plasma membrane"/>
    <property type="evidence" value="ECO:0007669"/>
    <property type="project" value="TreeGrafter"/>
</dbReference>
<reference evidence="14 15" key="2">
    <citation type="submission" date="2018-11" db="EMBL/GenBank/DDBJ databases">
        <authorList>
            <consortium name="Pathogen Informatics"/>
        </authorList>
    </citation>
    <scope>NUCLEOTIDE SEQUENCE [LARGE SCALE GENOMIC DNA]</scope>
</reference>
<keyword evidence="7" id="KW-0067">ATP-binding</keyword>
<dbReference type="AlphaFoldDB" id="A0A0R3T029"/>
<dbReference type="PANTHER" id="PTHR45627">
    <property type="entry name" value="ADENYLATE CYCLASE TYPE 1"/>
    <property type="match status" value="1"/>
</dbReference>
<dbReference type="GO" id="GO:0046872">
    <property type="term" value="F:metal ion binding"/>
    <property type="evidence" value="ECO:0007669"/>
    <property type="project" value="UniProtKB-KW"/>
</dbReference>
<keyword evidence="15" id="KW-1185">Reference proteome</keyword>
<feature type="domain" description="Guanylate cyclase" evidence="13">
    <location>
        <begin position="263"/>
        <end position="416"/>
    </location>
</feature>
<evidence type="ECO:0000256" key="6">
    <source>
        <dbReference type="ARBA" id="ARBA00022741"/>
    </source>
</evidence>
<dbReference type="SUPFAM" id="SSF55073">
    <property type="entry name" value="Nucleotide cyclase"/>
    <property type="match status" value="1"/>
</dbReference>
<evidence type="ECO:0000256" key="5">
    <source>
        <dbReference type="ARBA" id="ARBA00022723"/>
    </source>
</evidence>
<evidence type="ECO:0000256" key="2">
    <source>
        <dbReference type="ARBA" id="ARBA00004141"/>
    </source>
</evidence>
<feature type="transmembrane region" description="Helical" evidence="12">
    <location>
        <begin position="127"/>
        <end position="144"/>
    </location>
</feature>
<evidence type="ECO:0000256" key="7">
    <source>
        <dbReference type="ARBA" id="ARBA00022840"/>
    </source>
</evidence>
<proteinExistence type="predicted"/>
<evidence type="ECO:0000256" key="8">
    <source>
        <dbReference type="ARBA" id="ARBA00022842"/>
    </source>
</evidence>
<reference evidence="16" key="1">
    <citation type="submission" date="2017-02" db="UniProtKB">
        <authorList>
            <consortium name="WormBaseParasite"/>
        </authorList>
    </citation>
    <scope>IDENTIFICATION</scope>
</reference>
<dbReference type="PANTHER" id="PTHR45627:SF12">
    <property type="entry name" value="ADENYLATE CYCLASE TYPE 2"/>
    <property type="match status" value="1"/>
</dbReference>
<dbReference type="OrthoDB" id="6269902at2759"/>
<dbReference type="InterPro" id="IPR029787">
    <property type="entry name" value="Nucleotide_cyclase"/>
</dbReference>
<keyword evidence="11" id="KW-0456">Lyase</keyword>
<protein>
    <recommendedName>
        <fullName evidence="3">adenylate cyclase</fullName>
        <ecNumber evidence="3">4.6.1.1</ecNumber>
    </recommendedName>
</protein>
<evidence type="ECO:0000256" key="4">
    <source>
        <dbReference type="ARBA" id="ARBA00022692"/>
    </source>
</evidence>
<dbReference type="InterPro" id="IPR001054">
    <property type="entry name" value="A/G_cyclase"/>
</dbReference>
<evidence type="ECO:0000313" key="16">
    <source>
        <dbReference type="WBParaSite" id="HNAJ_0000013601-mRNA-1"/>
    </source>
</evidence>
<dbReference type="Gene3D" id="3.30.70.1230">
    <property type="entry name" value="Nucleotide cyclase"/>
    <property type="match status" value="1"/>
</dbReference>
<evidence type="ECO:0000256" key="11">
    <source>
        <dbReference type="ARBA" id="ARBA00023239"/>
    </source>
</evidence>
<sequence>MAHRSCAVSQLFQSAFSPVLSLRQLRLFFIILLFLSILSTALSTVHLLNALALSQKPFLYFSSFVSCMVGFIQCRRKHLEIELCRAHTAKRLRQATLCASIAITLFTLAALPTPSLANTLESDLTRIDMWLLLALTLCVQVCIPSGRARHLVCGIIALAHTIMVIVTRFTSERISSANSDCLVCWNSKEVRFWRENNNERWRCLCVALHASHRRSTLRSIQKKLSRVSQSIVPPALVTDLEHDFSSTPCLWSSPLVIYLRNVSFLSAELVGFCTSNGTSGNNDMGSMSPMISNVGIQELERYPQPASRHVVAFINYLIIHIKSLCVSHGCYAVHIRPGEILCIAGYPEVRVDHANSCVQLALAINRLLRSISNAAHVHLEARIAIHTGEAYAAVLGQSMLTFDLLGADVFHLRRQLRAAAKPGYVFCNHLLSSTICKTYAIFDHFTILFDQSVFVYLFVSNGRRFDSYH</sequence>
<keyword evidence="9 12" id="KW-1133">Transmembrane helix</keyword>
<feature type="transmembrane region" description="Helical" evidence="12">
    <location>
        <begin position="27"/>
        <end position="52"/>
    </location>
</feature>
<evidence type="ECO:0000313" key="15">
    <source>
        <dbReference type="Proteomes" id="UP000278807"/>
    </source>
</evidence>
<organism evidence="16">
    <name type="scientific">Rodentolepis nana</name>
    <name type="common">Dwarf tapeworm</name>
    <name type="synonym">Hymenolepis nana</name>
    <dbReference type="NCBI Taxonomy" id="102285"/>
    <lineage>
        <taxon>Eukaryota</taxon>
        <taxon>Metazoa</taxon>
        <taxon>Spiralia</taxon>
        <taxon>Lophotrochozoa</taxon>
        <taxon>Platyhelminthes</taxon>
        <taxon>Cestoda</taxon>
        <taxon>Eucestoda</taxon>
        <taxon>Cyclophyllidea</taxon>
        <taxon>Hymenolepididae</taxon>
        <taxon>Rodentolepis</taxon>
    </lineage>
</organism>
<name>A0A0R3T029_RODNA</name>
<comment type="subcellular location">
    <subcellularLocation>
        <location evidence="2">Membrane</location>
        <topology evidence="2">Multi-pass membrane protein</topology>
    </subcellularLocation>
</comment>
<accession>A0A0R3T029</accession>
<evidence type="ECO:0000256" key="12">
    <source>
        <dbReference type="SAM" id="Phobius"/>
    </source>
</evidence>
<feature type="transmembrane region" description="Helical" evidence="12">
    <location>
        <begin position="95"/>
        <end position="115"/>
    </location>
</feature>
<dbReference type="GO" id="GO:0035556">
    <property type="term" value="P:intracellular signal transduction"/>
    <property type="evidence" value="ECO:0007669"/>
    <property type="project" value="InterPro"/>
</dbReference>
<keyword evidence="6" id="KW-0547">Nucleotide-binding</keyword>
<feature type="transmembrane region" description="Helical" evidence="12">
    <location>
        <begin position="151"/>
        <end position="169"/>
    </location>
</feature>
<dbReference type="EMBL" id="UZAE01000030">
    <property type="protein sequence ID" value="VDN95996.1"/>
    <property type="molecule type" value="Genomic_DNA"/>
</dbReference>
<evidence type="ECO:0000256" key="9">
    <source>
        <dbReference type="ARBA" id="ARBA00022989"/>
    </source>
</evidence>
<dbReference type="EC" id="4.6.1.1" evidence="3"/>
<keyword evidence="5" id="KW-0479">Metal-binding</keyword>
<dbReference type="PROSITE" id="PS50125">
    <property type="entry name" value="GUANYLATE_CYCLASE_2"/>
    <property type="match status" value="1"/>
</dbReference>
<keyword evidence="10 12" id="KW-0472">Membrane</keyword>
<dbReference type="GO" id="GO:0004016">
    <property type="term" value="F:adenylate cyclase activity"/>
    <property type="evidence" value="ECO:0007669"/>
    <property type="project" value="UniProtKB-EC"/>
</dbReference>
<evidence type="ECO:0000259" key="13">
    <source>
        <dbReference type="PROSITE" id="PS50125"/>
    </source>
</evidence>
<dbReference type="Pfam" id="PF00211">
    <property type="entry name" value="Guanylate_cyc"/>
    <property type="match status" value="1"/>
</dbReference>
<keyword evidence="4 12" id="KW-0812">Transmembrane</keyword>